<keyword evidence="1" id="KW-0479">Metal-binding</keyword>
<dbReference type="KEGG" id="beq:BEWA_011950"/>
<dbReference type="GO" id="GO:0008270">
    <property type="term" value="F:zinc ion binding"/>
    <property type="evidence" value="ECO:0007669"/>
    <property type="project" value="UniProtKB-KW"/>
</dbReference>
<proteinExistence type="predicted"/>
<dbReference type="Gene3D" id="3.30.40.10">
    <property type="entry name" value="Zinc/RING finger domain, C3HC4 (zinc finger)"/>
    <property type="match status" value="1"/>
</dbReference>
<dbReference type="RefSeq" id="XP_004832088.1">
    <property type="nucleotide sequence ID" value="XM_004832031.1"/>
</dbReference>
<dbReference type="GeneID" id="15804271"/>
<evidence type="ECO:0000313" key="7">
    <source>
        <dbReference type="Proteomes" id="UP000031512"/>
    </source>
</evidence>
<accession>L1LBC9</accession>
<dbReference type="eggNOG" id="ENOG502T407">
    <property type="taxonomic scope" value="Eukaryota"/>
</dbReference>
<dbReference type="PROSITE" id="PS50178">
    <property type="entry name" value="ZF_FYVE"/>
    <property type="match status" value="1"/>
</dbReference>
<reference evidence="6 7" key="1">
    <citation type="journal article" date="2012" name="BMC Genomics">
        <title>Comparative genomic analysis and phylogenetic position of Theileria equi.</title>
        <authorList>
            <person name="Kappmeyer L.S."/>
            <person name="Thiagarajan M."/>
            <person name="Herndon D.R."/>
            <person name="Ramsay J.D."/>
            <person name="Caler E."/>
            <person name="Djikeng A."/>
            <person name="Gillespie J.J."/>
            <person name="Lau A.O."/>
            <person name="Roalson E.H."/>
            <person name="Silva J.C."/>
            <person name="Silva M.G."/>
            <person name="Suarez C.E."/>
            <person name="Ueti M.W."/>
            <person name="Nene V.M."/>
            <person name="Mealey R.H."/>
            <person name="Knowles D.P."/>
            <person name="Brayton K.A."/>
        </authorList>
    </citation>
    <scope>NUCLEOTIDE SEQUENCE [LARGE SCALE GENOMIC DNA]</scope>
    <source>
        <strain evidence="6 7">WA</strain>
    </source>
</reference>
<keyword evidence="3" id="KW-0862">Zinc</keyword>
<gene>
    <name evidence="6" type="ORF">BEWA_011950</name>
</gene>
<dbReference type="CDD" id="cd15745">
    <property type="entry name" value="FYVE_RUFY4"/>
    <property type="match status" value="1"/>
</dbReference>
<evidence type="ECO:0000313" key="6">
    <source>
        <dbReference type="EMBL" id="EKX72636.1"/>
    </source>
</evidence>
<feature type="domain" description="FYVE-type" evidence="5">
    <location>
        <begin position="52"/>
        <end position="118"/>
    </location>
</feature>
<dbReference type="VEuPathDB" id="PiroplasmaDB:BEWA_011950"/>
<comment type="caution">
    <text evidence="6">The sequence shown here is derived from an EMBL/GenBank/DDBJ whole genome shotgun (WGS) entry which is preliminary data.</text>
</comment>
<dbReference type="EMBL" id="ACOU01000004">
    <property type="protein sequence ID" value="EKX72636.1"/>
    <property type="molecule type" value="Genomic_DNA"/>
</dbReference>
<evidence type="ECO:0000256" key="3">
    <source>
        <dbReference type="ARBA" id="ARBA00022833"/>
    </source>
</evidence>
<dbReference type="InterPro" id="IPR013083">
    <property type="entry name" value="Znf_RING/FYVE/PHD"/>
</dbReference>
<keyword evidence="2 4" id="KW-0863">Zinc-finger</keyword>
<keyword evidence="7" id="KW-1185">Reference proteome</keyword>
<evidence type="ECO:0000259" key="5">
    <source>
        <dbReference type="PROSITE" id="PS50178"/>
    </source>
</evidence>
<organism evidence="6 7">
    <name type="scientific">Theileria equi strain WA</name>
    <dbReference type="NCBI Taxonomy" id="1537102"/>
    <lineage>
        <taxon>Eukaryota</taxon>
        <taxon>Sar</taxon>
        <taxon>Alveolata</taxon>
        <taxon>Apicomplexa</taxon>
        <taxon>Aconoidasida</taxon>
        <taxon>Piroplasmida</taxon>
        <taxon>Theileriidae</taxon>
        <taxon>Theileria</taxon>
    </lineage>
</organism>
<dbReference type="SUPFAM" id="SSF57903">
    <property type="entry name" value="FYVE/PHD zinc finger"/>
    <property type="match status" value="1"/>
</dbReference>
<evidence type="ECO:0000256" key="1">
    <source>
        <dbReference type="ARBA" id="ARBA00022723"/>
    </source>
</evidence>
<dbReference type="Proteomes" id="UP000031512">
    <property type="component" value="Unassembled WGS sequence"/>
</dbReference>
<dbReference type="InterPro" id="IPR017455">
    <property type="entry name" value="Znf_FYVE-rel"/>
</dbReference>
<evidence type="ECO:0000256" key="2">
    <source>
        <dbReference type="ARBA" id="ARBA00022771"/>
    </source>
</evidence>
<sequence length="254" mass="29250">MYIIYNNVTDEYRSIRSLYRSYMPPRKQRITNAIKNKKYDDIKSLLKIHYVKKDTVLCNICGYTFKASFFGGRSKFSCQLCNGTFCEKCEYSITIGPDYPRDNGIAVKCCKDCFSYYKSLQISLCDSEPSDPNLINAFRAYKIVLKVYKDMNTKLLQLRGYIKLLTLHNTLKEPLPQGTKQEVITLLSQTANSKKKLSEIKNDLRNTSVSDSCSITIHITRSLNTLLTTILYKIVPEFNKVTNKLKELDSQNAM</sequence>
<protein>
    <recommendedName>
        <fullName evidence="5">FYVE-type domain-containing protein</fullName>
    </recommendedName>
</protein>
<name>L1LBC9_THEEQ</name>
<evidence type="ECO:0000256" key="4">
    <source>
        <dbReference type="PROSITE-ProRule" id="PRU00091"/>
    </source>
</evidence>
<dbReference type="InterPro" id="IPR011011">
    <property type="entry name" value="Znf_FYVE_PHD"/>
</dbReference>
<dbReference type="AlphaFoldDB" id="L1LBC9"/>
<dbReference type="OrthoDB" id="361370at2759"/>